<protein>
    <submittedName>
        <fullName evidence="1">Uncharacterized protein</fullName>
    </submittedName>
</protein>
<reference evidence="1" key="1">
    <citation type="submission" date="2020-03" db="EMBL/GenBank/DDBJ databases">
        <authorList>
            <person name="Weist P."/>
        </authorList>
    </citation>
    <scope>NUCLEOTIDE SEQUENCE</scope>
</reference>
<evidence type="ECO:0000313" key="1">
    <source>
        <dbReference type="EMBL" id="CAB1443486.1"/>
    </source>
</evidence>
<comment type="caution">
    <text evidence="1">The sequence shown here is derived from an EMBL/GenBank/DDBJ whole genome shotgun (WGS) entry which is preliminary data.</text>
</comment>
<name>A0A9N7YT50_PLEPL</name>
<sequence>MLKLCAGHPEAEPASSLGGAVFSLGVTDKAVQRSTGSTGDIISAARRFSVASVSVEFGLHSAEMFVQDVLASCVVPLDSETGSAAEAHRVSGQEGSVDGLGVQTSAPVTVRCRCLQSHKDGAACDCSSPLQHPDILPHCKKWPL</sequence>
<dbReference type="EMBL" id="CADEAL010003112">
    <property type="protein sequence ID" value="CAB1443486.1"/>
    <property type="molecule type" value="Genomic_DNA"/>
</dbReference>
<gene>
    <name evidence="1" type="ORF">PLEPLA_LOCUS31202</name>
</gene>
<keyword evidence="2" id="KW-1185">Reference proteome</keyword>
<evidence type="ECO:0000313" key="2">
    <source>
        <dbReference type="Proteomes" id="UP001153269"/>
    </source>
</evidence>
<dbReference type="Proteomes" id="UP001153269">
    <property type="component" value="Unassembled WGS sequence"/>
</dbReference>
<accession>A0A9N7YT50</accession>
<proteinExistence type="predicted"/>
<dbReference type="AlphaFoldDB" id="A0A9N7YT50"/>
<organism evidence="1 2">
    <name type="scientific">Pleuronectes platessa</name>
    <name type="common">European plaice</name>
    <dbReference type="NCBI Taxonomy" id="8262"/>
    <lineage>
        <taxon>Eukaryota</taxon>
        <taxon>Metazoa</taxon>
        <taxon>Chordata</taxon>
        <taxon>Craniata</taxon>
        <taxon>Vertebrata</taxon>
        <taxon>Euteleostomi</taxon>
        <taxon>Actinopterygii</taxon>
        <taxon>Neopterygii</taxon>
        <taxon>Teleostei</taxon>
        <taxon>Neoteleostei</taxon>
        <taxon>Acanthomorphata</taxon>
        <taxon>Carangaria</taxon>
        <taxon>Pleuronectiformes</taxon>
        <taxon>Pleuronectoidei</taxon>
        <taxon>Pleuronectidae</taxon>
        <taxon>Pleuronectes</taxon>
    </lineage>
</organism>